<dbReference type="Gramene" id="KZN03589">
    <property type="protein sequence ID" value="KZN03589"/>
    <property type="gene ID" value="DCAR_012345"/>
</dbReference>
<evidence type="ECO:0000259" key="2">
    <source>
        <dbReference type="Pfam" id="PF03107"/>
    </source>
</evidence>
<dbReference type="PANTHER" id="PTHR32410:SF216">
    <property type="entry name" value="PHORBOL-ESTER_DAG-TYPE DOMAIN-CONTAINING PROTEIN"/>
    <property type="match status" value="1"/>
</dbReference>
<feature type="domain" description="DC1" evidence="2">
    <location>
        <begin position="356"/>
        <end position="415"/>
    </location>
</feature>
<comment type="caution">
    <text evidence="3">The sequence shown here is derived from an EMBL/GenBank/DDBJ whole genome shotgun (WGS) entry which is preliminary data.</text>
</comment>
<accession>A0A166CCL9</accession>
<dbReference type="InterPro" id="IPR004146">
    <property type="entry name" value="DC1"/>
</dbReference>
<dbReference type="InterPro" id="IPR046349">
    <property type="entry name" value="C1-like_sf"/>
</dbReference>
<feature type="domain" description="DC1" evidence="2">
    <location>
        <begin position="234"/>
        <end position="283"/>
    </location>
</feature>
<dbReference type="OMA" id="LLTHRYC"/>
<gene>
    <name evidence="3" type="ORF">DCAR_012345</name>
</gene>
<feature type="domain" description="DC1" evidence="2">
    <location>
        <begin position="477"/>
        <end position="519"/>
    </location>
</feature>
<feature type="domain" description="DC1" evidence="2">
    <location>
        <begin position="778"/>
        <end position="824"/>
    </location>
</feature>
<dbReference type="AlphaFoldDB" id="A0A166CCL9"/>
<name>A0A166CCL9_DAUCS</name>
<feature type="domain" description="DC1" evidence="2">
    <location>
        <begin position="529"/>
        <end position="572"/>
    </location>
</feature>
<dbReference type="InterPro" id="IPR053192">
    <property type="entry name" value="Vacuole_Formation_Reg"/>
</dbReference>
<feature type="domain" description="DC1" evidence="2">
    <location>
        <begin position="583"/>
        <end position="632"/>
    </location>
</feature>
<reference evidence="3" key="1">
    <citation type="journal article" date="2016" name="Nat. Genet.">
        <title>A high-quality carrot genome assembly provides new insights into carotenoid accumulation and asterid genome evolution.</title>
        <authorList>
            <person name="Iorizzo M."/>
            <person name="Ellison S."/>
            <person name="Senalik D."/>
            <person name="Zeng P."/>
            <person name="Satapoomin P."/>
            <person name="Huang J."/>
            <person name="Bowman M."/>
            <person name="Iovene M."/>
            <person name="Sanseverino W."/>
            <person name="Cavagnaro P."/>
            <person name="Yildiz M."/>
            <person name="Macko-Podgorni A."/>
            <person name="Moranska E."/>
            <person name="Grzebelus E."/>
            <person name="Grzebelus D."/>
            <person name="Ashrafi H."/>
            <person name="Zheng Z."/>
            <person name="Cheng S."/>
            <person name="Spooner D."/>
            <person name="Van Deynze A."/>
            <person name="Simon P."/>
        </authorList>
    </citation>
    <scope>NUCLEOTIDE SEQUENCE [LARGE SCALE GENOMIC DNA]</scope>
    <source>
        <tissue evidence="3">Leaf</tissue>
    </source>
</reference>
<feature type="domain" description="DC1" evidence="2">
    <location>
        <begin position="128"/>
        <end position="169"/>
    </location>
</feature>
<dbReference type="Pfam" id="PF03107">
    <property type="entry name" value="C1_2"/>
    <property type="match status" value="8"/>
</dbReference>
<evidence type="ECO:0000256" key="1">
    <source>
        <dbReference type="ARBA" id="ARBA00022737"/>
    </source>
</evidence>
<protein>
    <recommendedName>
        <fullName evidence="2">DC1 domain-containing protein</fullName>
    </recommendedName>
</protein>
<feature type="domain" description="DC1" evidence="2">
    <location>
        <begin position="180"/>
        <end position="223"/>
    </location>
</feature>
<dbReference type="SUPFAM" id="SSF57889">
    <property type="entry name" value="Cysteine-rich domain"/>
    <property type="match status" value="9"/>
</dbReference>
<sequence>MISVFEFFSNSGYTFIKIIAARDDICHTCNKSAKGSGAYLCTRHNDRRSFCLHKTCSKLPISVYLHEHSLCLQKDFIFAEDAACIICNKRVVGSPTYTCVSRNDDVNCQNFYLHKTCAEIPQQINHHKHTIHPLSLLPRPDRLTCDICRRHIKVSYGCVECNFNVCVFCGLEQRVLHHQGHKEHALTLMKKVSSFQCDACHVKAKDSSYVCTTCEFWIHKTCAFFPYTIPSPTFHPHPLTLVYSVPNIHIFFKQFCGICNRFVYRNCWVYYCRKCTYFVHMKCSTSTISMVSENEADDINNEPDLVLFPLLSQESIFDLIVTLCCKFRVNFTGGGETSVAMSVTSNDSHIIEKHWSHQIHPLQLLQFTICDNDSDDSDDDRRELICDGCIQPITISHPSYYACIQCGFFLHSFCATMLPQELPAGESHFHPDHSLLLQETGSPTYSCMSHDVDVHCQNFYLHKICVDQLPTQIDHNKHKIHPLSLLPRQDNYTCDICTRDVKVSYACVECEFDVCVFCAFEQRVLHHQGHKEHSLILMKKKALSDCDACHEEAKDYSYVCTTCDFWIHKSCALSPSIIPNPTYHHHPLTLVYSIPDIHRYFKQYCGICHKKVYKSYWVYYCHKCTYFVHMKCSTSTVSMGNKDEADDSDNESDLVQFPLPSRESMFDIIVAQCGKLKVDFQGKGENSDTITTIPNDPFIIEKHWSHKKHPLQQLKFTISQNCDDDSDDDNEVLICNGCIQPITVSHPSYYGCIQCDFFLHSFCATKLPQKLPVGASHFHPNHSLLLQMKDKFYDFVVCGVCNYSTNGFYYHCQTCDIYVDIRCAFLPSRIKHKSHNHHSLVQRPFFNSRCSISGLKFTTKNDMAYACESCSNFQIHLKCVFLPSSLEHKYEIHPITLRYPPFFYEGVFYCESCEERVNNQELLYHCTESEHSYHFYCGFWLNTIKLGAGTIKVLIADKPHTLALVLKRSTRKKSACSCSHCSTTFLLPRFFYECDGCGFLACSNCTAKLLGEKQRALL</sequence>
<dbReference type="EMBL" id="LNRQ01000003">
    <property type="protein sequence ID" value="KZN03589.1"/>
    <property type="molecule type" value="Genomic_DNA"/>
</dbReference>
<organism evidence="3">
    <name type="scientific">Daucus carota subsp. sativus</name>
    <name type="common">Carrot</name>
    <dbReference type="NCBI Taxonomy" id="79200"/>
    <lineage>
        <taxon>Eukaryota</taxon>
        <taxon>Viridiplantae</taxon>
        <taxon>Streptophyta</taxon>
        <taxon>Embryophyta</taxon>
        <taxon>Tracheophyta</taxon>
        <taxon>Spermatophyta</taxon>
        <taxon>Magnoliopsida</taxon>
        <taxon>eudicotyledons</taxon>
        <taxon>Gunneridae</taxon>
        <taxon>Pentapetalae</taxon>
        <taxon>asterids</taxon>
        <taxon>campanulids</taxon>
        <taxon>Apiales</taxon>
        <taxon>Apiaceae</taxon>
        <taxon>Apioideae</taxon>
        <taxon>Scandiceae</taxon>
        <taxon>Daucinae</taxon>
        <taxon>Daucus</taxon>
        <taxon>Daucus sect. Daucus</taxon>
    </lineage>
</organism>
<evidence type="ECO:0000313" key="3">
    <source>
        <dbReference type="EMBL" id="KZN03589.1"/>
    </source>
</evidence>
<proteinExistence type="predicted"/>
<dbReference type="PANTHER" id="PTHR32410">
    <property type="entry name" value="CYSTEINE/HISTIDINE-RICH C1 DOMAIN FAMILY PROTEIN"/>
    <property type="match status" value="1"/>
</dbReference>
<keyword evidence="1" id="KW-0677">Repeat</keyword>